<evidence type="ECO:0000256" key="2">
    <source>
        <dbReference type="ARBA" id="ARBA00023150"/>
    </source>
</evidence>
<dbReference type="PIRSF" id="PIRSF015626">
    <property type="entry name" value="FdhD"/>
    <property type="match status" value="1"/>
</dbReference>
<organism evidence="4 5">
    <name type="scientific">Roseateles subflavus</name>
    <dbReference type="NCBI Taxonomy" id="3053353"/>
    <lineage>
        <taxon>Bacteria</taxon>
        <taxon>Pseudomonadati</taxon>
        <taxon>Pseudomonadota</taxon>
        <taxon>Betaproteobacteria</taxon>
        <taxon>Burkholderiales</taxon>
        <taxon>Sphaerotilaceae</taxon>
        <taxon>Roseateles</taxon>
    </lineage>
</organism>
<evidence type="ECO:0000313" key="5">
    <source>
        <dbReference type="Proteomes" id="UP001238603"/>
    </source>
</evidence>
<dbReference type="PANTHER" id="PTHR30592:SF1">
    <property type="entry name" value="SULFUR CARRIER PROTEIN FDHD"/>
    <property type="match status" value="1"/>
</dbReference>
<reference evidence="4 5" key="1">
    <citation type="submission" date="2023-06" db="EMBL/GenBank/DDBJ databases">
        <title>Pelomonas sp. APW6 16S ribosomal RNA gene genome sequencing and assembly.</title>
        <authorList>
            <person name="Woo H."/>
        </authorList>
    </citation>
    <scope>NUCLEOTIDE SEQUENCE [LARGE SCALE GENOMIC DNA]</scope>
    <source>
        <strain evidence="4 5">APW6</strain>
    </source>
</reference>
<evidence type="ECO:0000256" key="3">
    <source>
        <dbReference type="HAMAP-Rule" id="MF_00187"/>
    </source>
</evidence>
<proteinExistence type="inferred from homology"/>
<gene>
    <name evidence="3 4" type="primary">fdhD</name>
    <name evidence="4" type="ORF">QRD43_01325</name>
</gene>
<dbReference type="Gene3D" id="3.10.20.10">
    <property type="match status" value="1"/>
</dbReference>
<keyword evidence="2 3" id="KW-0501">Molybdenum cofactor biosynthesis</keyword>
<comment type="caution">
    <text evidence="3">Lacks conserved residue(s) required for the propagation of feature annotation.</text>
</comment>
<protein>
    <recommendedName>
        <fullName evidence="3">Sulfur carrier protein FdhD</fullName>
    </recommendedName>
</protein>
<dbReference type="NCBIfam" id="TIGR00129">
    <property type="entry name" value="fdhD_narQ"/>
    <property type="match status" value="1"/>
</dbReference>
<keyword evidence="5" id="KW-1185">Reference proteome</keyword>
<sequence>MKRPPLSPAPVAPDFCEGARALPVRRVRGGHSSELLDWVADEVPVALEYNGVSHAVMLATPLDLEDFALGFSLSEGILQRPDELYGVEEVPGAQGITLKLEIASGAFARLKERRRTLAGRTGCGLCGTESLAHVARDLPALAPVTEGQVLRREAIAHAMSQFCEQQTLQQATGAVHAAAWCSADGELRWLREDVGRHNALDKLIGALARMGVKAGEGFIAVTSRASFEMVQKTAMAGVPLLAAVSAPTSFAVTTATQAGMTLVGFARGQDLVVYCHPERLDLGAAPAALAPSGGSTGPGPTH</sequence>
<dbReference type="PANTHER" id="PTHR30592">
    <property type="entry name" value="FORMATE DEHYDROGENASE"/>
    <property type="match status" value="1"/>
</dbReference>
<comment type="caution">
    <text evidence="4">The sequence shown here is derived from an EMBL/GenBank/DDBJ whole genome shotgun (WGS) entry which is preliminary data.</text>
</comment>
<name>A0ABT7LCE1_9BURK</name>
<comment type="subcellular location">
    <subcellularLocation>
        <location evidence="3">Cytoplasm</location>
    </subcellularLocation>
</comment>
<dbReference type="HAMAP" id="MF_00187">
    <property type="entry name" value="FdhD"/>
    <property type="match status" value="1"/>
</dbReference>
<dbReference type="EMBL" id="JASVDS010000001">
    <property type="protein sequence ID" value="MDL5030532.1"/>
    <property type="molecule type" value="Genomic_DNA"/>
</dbReference>
<accession>A0ABT7LCE1</accession>
<dbReference type="Proteomes" id="UP001238603">
    <property type="component" value="Unassembled WGS sequence"/>
</dbReference>
<dbReference type="SUPFAM" id="SSF53927">
    <property type="entry name" value="Cytidine deaminase-like"/>
    <property type="match status" value="1"/>
</dbReference>
<comment type="function">
    <text evidence="3">Required for formate dehydrogenase (FDH) activity. Acts as a sulfur carrier protein that transfers sulfur from IscS to the molybdenum cofactor prior to its insertion into FDH.</text>
</comment>
<dbReference type="RefSeq" id="WP_285980665.1">
    <property type="nucleotide sequence ID" value="NZ_JASVDS010000001.1"/>
</dbReference>
<dbReference type="Gene3D" id="3.40.140.10">
    <property type="entry name" value="Cytidine Deaminase, domain 2"/>
    <property type="match status" value="1"/>
</dbReference>
<keyword evidence="1 3" id="KW-0963">Cytoplasm</keyword>
<dbReference type="InterPro" id="IPR016193">
    <property type="entry name" value="Cytidine_deaminase-like"/>
</dbReference>
<dbReference type="InterPro" id="IPR003786">
    <property type="entry name" value="FdhD"/>
</dbReference>
<feature type="active site" description="Cysteine persulfide intermediate" evidence="3">
    <location>
        <position position="123"/>
    </location>
</feature>
<evidence type="ECO:0000313" key="4">
    <source>
        <dbReference type="EMBL" id="MDL5030532.1"/>
    </source>
</evidence>
<evidence type="ECO:0000256" key="1">
    <source>
        <dbReference type="ARBA" id="ARBA00022490"/>
    </source>
</evidence>
<comment type="similarity">
    <text evidence="3">Belongs to the FdhD family.</text>
</comment>
<dbReference type="Pfam" id="PF02634">
    <property type="entry name" value="FdhD-NarQ"/>
    <property type="match status" value="1"/>
</dbReference>